<reference evidence="2" key="1">
    <citation type="submission" date="2014-11" db="EMBL/GenBank/DDBJ databases">
        <authorList>
            <person name="Amaro Gonzalez C."/>
        </authorList>
    </citation>
    <scope>NUCLEOTIDE SEQUENCE</scope>
</reference>
<name>A0A0E9XBX8_ANGAN</name>
<protein>
    <submittedName>
        <fullName evidence="2">Uncharacterized protein</fullName>
    </submittedName>
</protein>
<proteinExistence type="predicted"/>
<reference evidence="2" key="2">
    <citation type="journal article" date="2015" name="Fish Shellfish Immunol.">
        <title>Early steps in the European eel (Anguilla anguilla)-Vibrio vulnificus interaction in the gills: Role of the RtxA13 toxin.</title>
        <authorList>
            <person name="Callol A."/>
            <person name="Pajuelo D."/>
            <person name="Ebbesson L."/>
            <person name="Teles M."/>
            <person name="MacKenzie S."/>
            <person name="Amaro C."/>
        </authorList>
    </citation>
    <scope>NUCLEOTIDE SEQUENCE</scope>
</reference>
<feature type="region of interest" description="Disordered" evidence="1">
    <location>
        <begin position="36"/>
        <end position="70"/>
    </location>
</feature>
<evidence type="ECO:0000256" key="1">
    <source>
        <dbReference type="SAM" id="MobiDB-lite"/>
    </source>
</evidence>
<dbReference type="AlphaFoldDB" id="A0A0E9XBX8"/>
<organism evidence="2">
    <name type="scientific">Anguilla anguilla</name>
    <name type="common">European freshwater eel</name>
    <name type="synonym">Muraena anguilla</name>
    <dbReference type="NCBI Taxonomy" id="7936"/>
    <lineage>
        <taxon>Eukaryota</taxon>
        <taxon>Metazoa</taxon>
        <taxon>Chordata</taxon>
        <taxon>Craniata</taxon>
        <taxon>Vertebrata</taxon>
        <taxon>Euteleostomi</taxon>
        <taxon>Actinopterygii</taxon>
        <taxon>Neopterygii</taxon>
        <taxon>Teleostei</taxon>
        <taxon>Anguilliformes</taxon>
        <taxon>Anguillidae</taxon>
        <taxon>Anguilla</taxon>
    </lineage>
</organism>
<sequence length="70" mass="7837">MNWIHVPVSSSHKNSWNCPKTCSIFAFSRLVERPDWKSRDQGSQPTTKLAGSVSAGSPRRIPLLNLPHSH</sequence>
<accession>A0A0E9XBX8</accession>
<dbReference type="EMBL" id="GBXM01008413">
    <property type="protein sequence ID" value="JAI00165.1"/>
    <property type="molecule type" value="Transcribed_RNA"/>
</dbReference>
<evidence type="ECO:0000313" key="2">
    <source>
        <dbReference type="EMBL" id="JAI00165.1"/>
    </source>
</evidence>